<evidence type="ECO:0000256" key="7">
    <source>
        <dbReference type="ARBA" id="ARBA00022763"/>
    </source>
</evidence>
<evidence type="ECO:0000256" key="9">
    <source>
        <dbReference type="ARBA" id="ARBA00022806"/>
    </source>
</evidence>
<dbReference type="GO" id="GO:0005524">
    <property type="term" value="F:ATP binding"/>
    <property type="evidence" value="ECO:0007669"/>
    <property type="project" value="UniProtKB-KW"/>
</dbReference>
<feature type="compositionally biased region" description="Polar residues" evidence="20">
    <location>
        <begin position="657"/>
        <end position="679"/>
    </location>
</feature>
<dbReference type="GeneID" id="109694790"/>
<name>A0A8B7VQ26_CASCN</name>
<organism evidence="23">
    <name type="scientific">Castor canadensis</name>
    <name type="common">American beaver</name>
    <dbReference type="NCBI Taxonomy" id="51338"/>
    <lineage>
        <taxon>Eukaryota</taxon>
        <taxon>Metazoa</taxon>
        <taxon>Chordata</taxon>
        <taxon>Craniata</taxon>
        <taxon>Vertebrata</taxon>
        <taxon>Euteleostomi</taxon>
        <taxon>Mammalia</taxon>
        <taxon>Eutheria</taxon>
        <taxon>Euarchontoglires</taxon>
        <taxon>Glires</taxon>
        <taxon>Rodentia</taxon>
        <taxon>Castorimorpha</taxon>
        <taxon>Castoridae</taxon>
        <taxon>Castor</taxon>
    </lineage>
</organism>
<dbReference type="AlphaFoldDB" id="A0A8B7VQ26"/>
<keyword evidence="6 19" id="KW-0547">Nucleotide-binding</keyword>
<dbReference type="GO" id="GO:0000724">
    <property type="term" value="P:double-strand break repair via homologous recombination"/>
    <property type="evidence" value="ECO:0007669"/>
    <property type="project" value="UniProtKB-ARBA"/>
</dbReference>
<dbReference type="GO" id="GO:0036298">
    <property type="term" value="P:recombinational interstrand cross-link repair"/>
    <property type="evidence" value="ECO:0007669"/>
    <property type="project" value="UniProtKB-ARBA"/>
</dbReference>
<dbReference type="Pfam" id="PF17207">
    <property type="entry name" value="MCM_OB"/>
    <property type="match status" value="1"/>
</dbReference>
<dbReference type="SMART" id="SM00382">
    <property type="entry name" value="AAA"/>
    <property type="match status" value="1"/>
</dbReference>
<dbReference type="InterPro" id="IPR033762">
    <property type="entry name" value="MCM_OB"/>
</dbReference>
<dbReference type="CDD" id="cd17760">
    <property type="entry name" value="MCM9"/>
    <property type="match status" value="1"/>
</dbReference>
<feature type="region of interest" description="Disordered" evidence="20">
    <location>
        <begin position="657"/>
        <end position="731"/>
    </location>
</feature>
<keyword evidence="12" id="KW-0234">DNA repair</keyword>
<dbReference type="FunFam" id="3.40.50.300:FF:000671">
    <property type="entry name" value="DNA helicase MCM9 isoform X1"/>
    <property type="match status" value="1"/>
</dbReference>
<evidence type="ECO:0000256" key="17">
    <source>
        <dbReference type="ARBA" id="ARBA00065491"/>
    </source>
</evidence>
<comment type="catalytic activity">
    <reaction evidence="16">
        <text>ATP + H2O = ADP + phosphate + H(+)</text>
        <dbReference type="Rhea" id="RHEA:13065"/>
        <dbReference type="ChEBI" id="CHEBI:15377"/>
        <dbReference type="ChEBI" id="CHEBI:15378"/>
        <dbReference type="ChEBI" id="CHEBI:30616"/>
        <dbReference type="ChEBI" id="CHEBI:43474"/>
        <dbReference type="ChEBI" id="CHEBI:456216"/>
        <dbReference type="EC" id="3.6.4.12"/>
    </reaction>
</comment>
<dbReference type="SUPFAM" id="SSF52540">
    <property type="entry name" value="P-loop containing nucleoside triphosphate hydrolases"/>
    <property type="match status" value="1"/>
</dbReference>
<evidence type="ECO:0000256" key="13">
    <source>
        <dbReference type="ARBA" id="ARBA00023242"/>
    </source>
</evidence>
<dbReference type="InterPro" id="IPR041562">
    <property type="entry name" value="MCM_lid"/>
</dbReference>
<dbReference type="Pfam" id="PF26066">
    <property type="entry name" value="MCM9_N"/>
    <property type="match status" value="1"/>
</dbReference>
<proteinExistence type="inferred from homology"/>
<evidence type="ECO:0000256" key="14">
    <source>
        <dbReference type="ARBA" id="ARBA00041085"/>
    </source>
</evidence>
<comment type="subcellular location">
    <subcellularLocation>
        <location evidence="2">Chromosome</location>
    </subcellularLocation>
    <subcellularLocation>
        <location evidence="1">Nucleus</location>
    </subcellularLocation>
</comment>
<keyword evidence="8" id="KW-0378">Hydrolase</keyword>
<evidence type="ECO:0000256" key="19">
    <source>
        <dbReference type="RuleBase" id="RU004070"/>
    </source>
</evidence>
<evidence type="ECO:0000256" key="1">
    <source>
        <dbReference type="ARBA" id="ARBA00004123"/>
    </source>
</evidence>
<dbReference type="Proteomes" id="UP001732720">
    <property type="component" value="Chromosome 1"/>
</dbReference>
<dbReference type="GO" id="GO:0097362">
    <property type="term" value="C:MCM8-MCM9 complex"/>
    <property type="evidence" value="ECO:0007669"/>
    <property type="project" value="UniProtKB-ARBA"/>
</dbReference>
<reference evidence="23" key="1">
    <citation type="submission" date="2025-08" db="UniProtKB">
        <authorList>
            <consortium name="RefSeq"/>
        </authorList>
    </citation>
    <scope>IDENTIFICATION</scope>
    <source>
        <tissue evidence="23">Leukocyte</tissue>
    </source>
</reference>
<dbReference type="PANTHER" id="PTHR11630:SF48">
    <property type="entry name" value="DNA HELICASE MCM9"/>
    <property type="match status" value="1"/>
</dbReference>
<evidence type="ECO:0000256" key="12">
    <source>
        <dbReference type="ARBA" id="ARBA00023204"/>
    </source>
</evidence>
<dbReference type="EC" id="3.6.4.12" evidence="4"/>
<feature type="compositionally biased region" description="Polar residues" evidence="20">
    <location>
        <begin position="690"/>
        <end position="701"/>
    </location>
</feature>
<evidence type="ECO:0000256" key="15">
    <source>
        <dbReference type="ARBA" id="ARBA00042301"/>
    </source>
</evidence>
<dbReference type="PANTHER" id="PTHR11630">
    <property type="entry name" value="DNA REPLICATION LICENSING FACTOR MCM FAMILY MEMBER"/>
    <property type="match status" value="1"/>
</dbReference>
<keyword evidence="11 19" id="KW-0238">DNA-binding</keyword>
<evidence type="ECO:0000259" key="21">
    <source>
        <dbReference type="PROSITE" id="PS50051"/>
    </source>
</evidence>
<dbReference type="SMART" id="SM00350">
    <property type="entry name" value="MCM"/>
    <property type="match status" value="1"/>
</dbReference>
<dbReference type="FunFam" id="2.40.50.140:FF:000120">
    <property type="entry name" value="Probable DNA helicase MCM9"/>
    <property type="match status" value="1"/>
</dbReference>
<evidence type="ECO:0000313" key="23">
    <source>
        <dbReference type="RefSeq" id="XP_020032530.1"/>
    </source>
</evidence>
<feature type="region of interest" description="Disordered" evidence="20">
    <location>
        <begin position="845"/>
        <end position="915"/>
    </location>
</feature>
<feature type="region of interest" description="Disordered" evidence="20">
    <location>
        <begin position="936"/>
        <end position="1036"/>
    </location>
</feature>
<evidence type="ECO:0000256" key="5">
    <source>
        <dbReference type="ARBA" id="ARBA00022454"/>
    </source>
</evidence>
<accession>A0A8B7VQ26</accession>
<dbReference type="RefSeq" id="XP_020032530.1">
    <property type="nucleotide sequence ID" value="XM_020176941.1"/>
</dbReference>
<feature type="region of interest" description="Disordered" evidence="20">
    <location>
        <begin position="1076"/>
        <end position="1098"/>
    </location>
</feature>
<keyword evidence="5" id="KW-0158">Chromosome</keyword>
<evidence type="ECO:0000256" key="11">
    <source>
        <dbReference type="ARBA" id="ARBA00023125"/>
    </source>
</evidence>
<protein>
    <recommendedName>
        <fullName evidence="14">DNA helicase MCM9</fullName>
        <ecNumber evidence="4">3.6.4.12</ecNumber>
    </recommendedName>
    <alternativeName>
        <fullName evidence="18">Mini-chromosome maintenance deficient domain-containing protein 1</fullName>
    </alternativeName>
    <alternativeName>
        <fullName evidence="15">Minichromosome maintenance 9</fullName>
    </alternativeName>
</protein>
<dbReference type="PROSITE" id="PS50051">
    <property type="entry name" value="MCM_2"/>
    <property type="match status" value="1"/>
</dbReference>
<evidence type="ECO:0000256" key="16">
    <source>
        <dbReference type="ARBA" id="ARBA00047995"/>
    </source>
</evidence>
<dbReference type="Gene3D" id="2.40.50.140">
    <property type="entry name" value="Nucleic acid-binding proteins"/>
    <property type="match status" value="1"/>
</dbReference>
<evidence type="ECO:0000256" key="6">
    <source>
        <dbReference type="ARBA" id="ARBA00022741"/>
    </source>
</evidence>
<dbReference type="GO" id="GO:0016787">
    <property type="term" value="F:hydrolase activity"/>
    <property type="evidence" value="ECO:0007669"/>
    <property type="project" value="UniProtKB-KW"/>
</dbReference>
<dbReference type="GO" id="GO:0005694">
    <property type="term" value="C:chromosome"/>
    <property type="evidence" value="ECO:0007669"/>
    <property type="project" value="UniProtKB-SubCell"/>
</dbReference>
<keyword evidence="7" id="KW-0227">DNA damage</keyword>
<feature type="domain" description="MCM C-terminal AAA(+) ATPase" evidence="21">
    <location>
        <begin position="302"/>
        <end position="505"/>
    </location>
</feature>
<dbReference type="InterPro" id="IPR058768">
    <property type="entry name" value="MCM9_N"/>
</dbReference>
<dbReference type="SUPFAM" id="SSF50249">
    <property type="entry name" value="Nucleic acid-binding proteins"/>
    <property type="match status" value="1"/>
</dbReference>
<evidence type="ECO:0000256" key="18">
    <source>
        <dbReference type="ARBA" id="ARBA00077106"/>
    </source>
</evidence>
<dbReference type="GO" id="GO:0003682">
    <property type="term" value="F:chromatin binding"/>
    <property type="evidence" value="ECO:0007669"/>
    <property type="project" value="UniProtKB-ARBA"/>
</dbReference>
<dbReference type="InterPro" id="IPR031327">
    <property type="entry name" value="MCM"/>
</dbReference>
<evidence type="ECO:0000256" key="3">
    <source>
        <dbReference type="ARBA" id="ARBA00008010"/>
    </source>
</evidence>
<dbReference type="Pfam" id="PF17855">
    <property type="entry name" value="MCM_lid"/>
    <property type="match status" value="1"/>
</dbReference>
<evidence type="ECO:0000256" key="2">
    <source>
        <dbReference type="ARBA" id="ARBA00004286"/>
    </source>
</evidence>
<dbReference type="InterPro" id="IPR001208">
    <property type="entry name" value="MCM_dom"/>
</dbReference>
<comment type="subunit">
    <text evidence="17">Component of the MCM8-MCM9 complex, which forms a hexamer composed of MCM8 and MCM9. Interacts with the DNA mismatch repair (MMR) complex composed at least of MSH2, MSH3, MSH6, PMS1 and MLH1. Interacts with MLH1; the interaction recruits MLH1 to chromatin. Interacts with MSH2; the interaction recruits MCM9 to chromatin. Interacts with MSH6. Interacts with the MRN complex composed of MRE11, RAD50 and NBN/NBS1; the interaction recruits the MRN complex to DNA damage sites. Interacts with RAD51; the interaction recruits RAD51 to DNA damage sites.</text>
</comment>
<dbReference type="GO" id="GO:0003697">
    <property type="term" value="F:single-stranded DNA binding"/>
    <property type="evidence" value="ECO:0007669"/>
    <property type="project" value="TreeGrafter"/>
</dbReference>
<dbReference type="GO" id="GO:0070716">
    <property type="term" value="P:mismatch repair involved in maintenance of fidelity involved in DNA-dependent DNA replication"/>
    <property type="evidence" value="ECO:0007669"/>
    <property type="project" value="UniProtKB-ARBA"/>
</dbReference>
<evidence type="ECO:0000256" key="8">
    <source>
        <dbReference type="ARBA" id="ARBA00022801"/>
    </source>
</evidence>
<dbReference type="PRINTS" id="PR01657">
    <property type="entry name" value="MCMFAMILY"/>
</dbReference>
<dbReference type="Gene3D" id="3.40.50.300">
    <property type="entry name" value="P-loop containing nucleotide triphosphate hydrolases"/>
    <property type="match status" value="1"/>
</dbReference>
<dbReference type="Pfam" id="PF00493">
    <property type="entry name" value="MCM"/>
    <property type="match status" value="1"/>
</dbReference>
<keyword evidence="10 19" id="KW-0067">ATP-binding</keyword>
<comment type="similarity">
    <text evidence="3 19">Belongs to the MCM family.</text>
</comment>
<evidence type="ECO:0000313" key="22">
    <source>
        <dbReference type="Proteomes" id="UP001732720"/>
    </source>
</evidence>
<keyword evidence="22" id="KW-1185">Reference proteome</keyword>
<dbReference type="GO" id="GO:0005634">
    <property type="term" value="C:nucleus"/>
    <property type="evidence" value="ECO:0007669"/>
    <property type="project" value="UniProtKB-SubCell"/>
</dbReference>
<keyword evidence="13" id="KW-0539">Nucleus</keyword>
<keyword evidence="9 23" id="KW-0347">Helicase</keyword>
<sequence>MNSNQVTLVGQVFESYVSEYHKNDILLILKERDENAHYPVVVNAMTLFETNMEIGEYFNVFPNEVLTIFDSALQRSALTILESLSQPEGVSMKQNLHARISGLPICPELVREHIPKTKDVGHFLSVTGTVIRTSLVKVLEFERDYMCNKCKHVFVVRADFEQYYTFCRPSSCPSLESCDSSKFTCLSGLSSSPARCRDYQEIKIQEQVQRLSVGSIPRSMKVILEDDLVDSCKSGDDLTVYGVVMQRWKPLQQDVRCEVEIVLKANFVQVNNEQSSGTVIDEEVRKEFEDFWDRYKSDPFAGRNEILASLCPQVFGMYLVKLAVAMVLAGGIQRTDATGTRIRGESHLLLVGDPGTGKSQFLKYAAKITPRSVLTTGIGSTSAGLTVTAIKDSGEWNLEAGALVLADAGLCCIDEFNSLKEHDRTSIHEAMEQQTISVAKAGLVCKLNTRTTILAATNPKGQYDPHESVSVNIALGSPLLSRFDLILVLLDTKNEDWDRIISSFILENKGYPSKCKKLWSMEKMKTYFCLIRNLQPTLSDAGNQVLLRYYQMQRQSDSRNAARTTIRLLESLIRLAEAHARLMFRNTVTLEDAITVVSIMESSMQGGALLGGVNALHSSFPENPRAQYQRQCELILEKLELQNLLSDELRRLERLQNESMNHPQSQAVEAETSPGSSGNDPREEPKFRMSAQQELSCGTHTSLPGSSPLRSPPEDSLSHLGPSGSINKKYSTELKDSRDDSLDWFDFMITPQIELKNTVLVSPAPKTTEENVALKISNNKSHGMDKSEPGQRNKLEAGQFPSSGATGALLTPCSVKGKKAKRGALVSETAELAAEPDLVLTHHVPSQLHKLRKKEAQGSCRSTIRAPSRPVAPSLPQAIGVLDPERTSETPKRKRPKSLAQTEEPELESAETSGPPVAKLAKFTFKQKSKLIHSPEYHSHMSSGTTKIAVHSPKTPQHKRREAVVPAKGTEKLTPTSGNRSFDRLQDKTKELSQQPPEKDGSREEGECGPEKRIIQPELELGNETGSSHLTCERDQKEEVSCSNKSSKVHAGTLARLANFSFTCLLESKSESLPLERKKWGEGGPRTPPTTTAPLLGSKRKSFQLQTSTEKLILSKSSLFTLPELDDEALDFDWDEEMRKKP</sequence>
<gene>
    <name evidence="23" type="primary">Mcm9</name>
    <name evidence="23" type="synonym">LOC109694790</name>
</gene>
<evidence type="ECO:0000256" key="10">
    <source>
        <dbReference type="ARBA" id="ARBA00022840"/>
    </source>
</evidence>
<dbReference type="RefSeq" id="XP_020032530.1">
    <property type="nucleotide sequence ID" value="XM_020176941.2"/>
</dbReference>
<dbReference type="GO" id="GO:0017116">
    <property type="term" value="F:single-stranded DNA helicase activity"/>
    <property type="evidence" value="ECO:0007669"/>
    <property type="project" value="TreeGrafter"/>
</dbReference>
<dbReference type="InterPro" id="IPR027417">
    <property type="entry name" value="P-loop_NTPase"/>
</dbReference>
<dbReference type="OrthoDB" id="271325at2759"/>
<feature type="compositionally biased region" description="Basic and acidic residues" evidence="20">
    <location>
        <begin position="981"/>
        <end position="1015"/>
    </location>
</feature>
<evidence type="ECO:0000256" key="20">
    <source>
        <dbReference type="SAM" id="MobiDB-lite"/>
    </source>
</evidence>
<dbReference type="InterPro" id="IPR012340">
    <property type="entry name" value="NA-bd_OB-fold"/>
</dbReference>
<dbReference type="KEGG" id="ccan:109694790"/>
<evidence type="ECO:0000256" key="4">
    <source>
        <dbReference type="ARBA" id="ARBA00012551"/>
    </source>
</evidence>
<dbReference type="InterPro" id="IPR003593">
    <property type="entry name" value="AAA+_ATPase"/>
</dbReference>